<sequence>MAPIPSTLDETTKNRVESLDRRRKDLSEFQIQRLRTCTGPLPVQQQYAAELREDLDGFARQVESLDVAVDDQRTERDRRELRRIVEEFRAALVSLKKDTRAALLASKRAIDSKQVSNRDELLRSSAVREKQDLNEKVTEDALMKANTDVTEALQRTLTLMQGELEKSVLSTQLLDSSTAALRSTLSTHDVLDGLLTTSKHLITALEKSDWLDRMLVLAGLVFFVLTVAFILKQRLVDRSLRIAFWWTRFLPDFSSDAGLLYTEEGKRAVSSAVSSVVATTSAVAGSVAAVTASATPSAFNETTSPPSSASQTPLLDTLSTSLLSTDLSEPTPDLALSQTPPASSSMTDSGVHDEL</sequence>
<keyword evidence="8 11" id="KW-0472">Membrane</keyword>
<dbReference type="GO" id="GO:0005484">
    <property type="term" value="F:SNAP receptor activity"/>
    <property type="evidence" value="ECO:0007669"/>
    <property type="project" value="InterPro"/>
</dbReference>
<feature type="compositionally biased region" description="Polar residues" evidence="10">
    <location>
        <begin position="336"/>
        <end position="348"/>
    </location>
</feature>
<dbReference type="PANTHER" id="PTHR12825:SF0">
    <property type="entry name" value="VESICLE TRANSPORT PROTEIN SEC20"/>
    <property type="match status" value="1"/>
</dbReference>
<reference evidence="13" key="2">
    <citation type="journal article" name="Front. Microbiol.">
        <title>Degradative Capacity of Two Strains of Rhodonia placenta: From Phenotype to Genotype.</title>
        <authorList>
            <person name="Kolle M."/>
            <person name="Horta M.A.C."/>
            <person name="Nowrousian M."/>
            <person name="Ohm R.A."/>
            <person name="Benz J.P."/>
            <person name="Pilgard A."/>
        </authorList>
    </citation>
    <scope>NUCLEOTIDE SEQUENCE</scope>
    <source>
        <strain evidence="13">FPRL280</strain>
    </source>
</reference>
<feature type="domain" description="Sec20 C-terminal" evidence="12">
    <location>
        <begin position="146"/>
        <end position="235"/>
    </location>
</feature>
<comment type="similarity">
    <text evidence="9">Belongs to the SEC20 family.</text>
</comment>
<accession>A0A8H7P0L3</accession>
<evidence type="ECO:0000259" key="12">
    <source>
        <dbReference type="Pfam" id="PF03908"/>
    </source>
</evidence>
<evidence type="ECO:0000313" key="13">
    <source>
        <dbReference type="EMBL" id="KAF9812243.1"/>
    </source>
</evidence>
<organism evidence="13 14">
    <name type="scientific">Rhodonia placenta</name>
    <dbReference type="NCBI Taxonomy" id="104341"/>
    <lineage>
        <taxon>Eukaryota</taxon>
        <taxon>Fungi</taxon>
        <taxon>Dikarya</taxon>
        <taxon>Basidiomycota</taxon>
        <taxon>Agaricomycotina</taxon>
        <taxon>Agaricomycetes</taxon>
        <taxon>Polyporales</taxon>
        <taxon>Adustoporiaceae</taxon>
        <taxon>Rhodonia</taxon>
    </lineage>
</organism>
<evidence type="ECO:0000256" key="8">
    <source>
        <dbReference type="ARBA" id="ARBA00023136"/>
    </source>
</evidence>
<evidence type="ECO:0000256" key="11">
    <source>
        <dbReference type="SAM" id="Phobius"/>
    </source>
</evidence>
<gene>
    <name evidence="13" type="ORF">IEO21_06283</name>
</gene>
<dbReference type="EMBL" id="JADOXO010000136">
    <property type="protein sequence ID" value="KAF9812243.1"/>
    <property type="molecule type" value="Genomic_DNA"/>
</dbReference>
<evidence type="ECO:0000256" key="2">
    <source>
        <dbReference type="ARBA" id="ARBA00022448"/>
    </source>
</evidence>
<dbReference type="Pfam" id="PF03908">
    <property type="entry name" value="Sec20"/>
    <property type="match status" value="1"/>
</dbReference>
<dbReference type="PANTHER" id="PTHR12825">
    <property type="entry name" value="BNIP1-RELATED"/>
    <property type="match status" value="1"/>
</dbReference>
<feature type="transmembrane region" description="Helical" evidence="11">
    <location>
        <begin position="210"/>
        <end position="231"/>
    </location>
</feature>
<dbReference type="GO" id="GO:0006890">
    <property type="term" value="P:retrograde vesicle-mediated transport, Golgi to endoplasmic reticulum"/>
    <property type="evidence" value="ECO:0007669"/>
    <property type="project" value="InterPro"/>
</dbReference>
<name>A0A8H7P0L3_9APHY</name>
<comment type="subcellular location">
    <subcellularLocation>
        <location evidence="1">Endoplasmic reticulum membrane</location>
        <topology evidence="1">Single-pass type IV membrane protein</topology>
    </subcellularLocation>
</comment>
<protein>
    <recommendedName>
        <fullName evidence="12">Sec20 C-terminal domain-containing protein</fullName>
    </recommendedName>
</protein>
<keyword evidence="2" id="KW-0813">Transport</keyword>
<reference evidence="13" key="1">
    <citation type="submission" date="2020-11" db="EMBL/GenBank/DDBJ databases">
        <authorList>
            <person name="Koelle M."/>
            <person name="Horta M.A.C."/>
            <person name="Nowrousian M."/>
            <person name="Ohm R.A."/>
            <person name="Benz P."/>
            <person name="Pilgard A."/>
        </authorList>
    </citation>
    <scope>NUCLEOTIDE SEQUENCE</scope>
    <source>
        <strain evidence="13">FPRL280</strain>
    </source>
</reference>
<evidence type="ECO:0000256" key="4">
    <source>
        <dbReference type="ARBA" id="ARBA00022824"/>
    </source>
</evidence>
<keyword evidence="5" id="KW-0931">ER-Golgi transport</keyword>
<comment type="caution">
    <text evidence="13">The sequence shown here is derived from an EMBL/GenBank/DDBJ whole genome shotgun (WGS) entry which is preliminary data.</text>
</comment>
<proteinExistence type="inferred from homology"/>
<feature type="region of interest" description="Disordered" evidence="10">
    <location>
        <begin position="326"/>
        <end position="355"/>
    </location>
</feature>
<dbReference type="InterPro" id="IPR005606">
    <property type="entry name" value="Sec20"/>
</dbReference>
<keyword evidence="3 11" id="KW-0812">Transmembrane</keyword>
<evidence type="ECO:0000313" key="14">
    <source>
        <dbReference type="Proteomes" id="UP000639403"/>
    </source>
</evidence>
<keyword evidence="6 11" id="KW-1133">Transmembrane helix</keyword>
<dbReference type="GO" id="GO:0005789">
    <property type="term" value="C:endoplasmic reticulum membrane"/>
    <property type="evidence" value="ECO:0007669"/>
    <property type="project" value="UniProtKB-SubCell"/>
</dbReference>
<keyword evidence="4" id="KW-0256">Endoplasmic reticulum</keyword>
<dbReference type="AlphaFoldDB" id="A0A8H7P0L3"/>
<evidence type="ECO:0000256" key="7">
    <source>
        <dbReference type="ARBA" id="ARBA00023054"/>
    </source>
</evidence>
<evidence type="ECO:0000256" key="10">
    <source>
        <dbReference type="SAM" id="MobiDB-lite"/>
    </source>
</evidence>
<evidence type="ECO:0000256" key="5">
    <source>
        <dbReference type="ARBA" id="ARBA00022892"/>
    </source>
</evidence>
<evidence type="ECO:0000256" key="9">
    <source>
        <dbReference type="ARBA" id="ARBA00037934"/>
    </source>
</evidence>
<evidence type="ECO:0000256" key="1">
    <source>
        <dbReference type="ARBA" id="ARBA00004163"/>
    </source>
</evidence>
<dbReference type="InterPro" id="IPR056173">
    <property type="entry name" value="Sec20_C"/>
</dbReference>
<dbReference type="Proteomes" id="UP000639403">
    <property type="component" value="Unassembled WGS sequence"/>
</dbReference>
<dbReference type="GO" id="GO:0031201">
    <property type="term" value="C:SNARE complex"/>
    <property type="evidence" value="ECO:0007669"/>
    <property type="project" value="TreeGrafter"/>
</dbReference>
<keyword evidence="7" id="KW-0175">Coiled coil</keyword>
<evidence type="ECO:0000256" key="6">
    <source>
        <dbReference type="ARBA" id="ARBA00022989"/>
    </source>
</evidence>
<evidence type="ECO:0000256" key="3">
    <source>
        <dbReference type="ARBA" id="ARBA00022692"/>
    </source>
</evidence>